<dbReference type="InterPro" id="IPR053181">
    <property type="entry name" value="EcdB-like_regulator"/>
</dbReference>
<evidence type="ECO:0008006" key="7">
    <source>
        <dbReference type="Google" id="ProtNLM"/>
    </source>
</evidence>
<dbReference type="CDD" id="cd00067">
    <property type="entry name" value="GAL4"/>
    <property type="match status" value="2"/>
</dbReference>
<feature type="compositionally biased region" description="Low complexity" evidence="2">
    <location>
        <begin position="281"/>
        <end position="299"/>
    </location>
</feature>
<dbReference type="InterPro" id="IPR001138">
    <property type="entry name" value="Zn2Cys6_DnaBD"/>
</dbReference>
<evidence type="ECO:0000313" key="5">
    <source>
        <dbReference type="EMBL" id="KAF5360807.1"/>
    </source>
</evidence>
<dbReference type="SMART" id="SM00066">
    <property type="entry name" value="GAL4"/>
    <property type="match status" value="2"/>
</dbReference>
<keyword evidence="1" id="KW-0547">Nucleotide-binding</keyword>
<evidence type="ECO:0000259" key="4">
    <source>
        <dbReference type="PROSITE" id="PS51719"/>
    </source>
</evidence>
<dbReference type="SUPFAM" id="SSF57701">
    <property type="entry name" value="Zn2/Cys6 DNA-binding domain"/>
    <property type="match status" value="2"/>
</dbReference>
<comment type="caution">
    <text evidence="5">The sequence shown here is derived from an EMBL/GenBank/DDBJ whole genome shotgun (WGS) entry which is preliminary data.</text>
</comment>
<feature type="compositionally biased region" description="Low complexity" evidence="2">
    <location>
        <begin position="923"/>
        <end position="944"/>
    </location>
</feature>
<feature type="compositionally biased region" description="Low complexity" evidence="2">
    <location>
        <begin position="996"/>
        <end position="1005"/>
    </location>
</feature>
<evidence type="ECO:0000256" key="2">
    <source>
        <dbReference type="SAM" id="MobiDB-lite"/>
    </source>
</evidence>
<feature type="region of interest" description="Disordered" evidence="2">
    <location>
        <begin position="918"/>
        <end position="1192"/>
    </location>
</feature>
<dbReference type="Pfam" id="PF00735">
    <property type="entry name" value="Septin"/>
    <property type="match status" value="3"/>
</dbReference>
<sequence>MNTQEGELCRPEFTLLVAGNRGGKTSFLRLLLDTCDIAPSNGKDQLASVAKFVHGSAGHTAFFRTTSLHILPDPGPPLALTLIDSPSLDFTDDQATERTIAETIRLVDHRFLEGLEDDRKAQSGDRYVHLCIYFLDPDAILPPPASRPPAPVVPRTRTNSFSQPDLEPVILEPPVTTNPLMFRPALPAADITTIRRLSARVNVLPVIARADLLSNERLAAVKLAVRRDLADAGIGFGIFDMDNAASVTSNPHSPEDTKFPDPSPNNNNNGSNGYSGGHLNGGSNSTASATTSPPTSPVSPSIMRLPYALVSPDIYSHSEGVPRVLPQRHELIQQYTPTHPSTKNARRGKFLRCYRWGNLDCLDPAHSDFVPLRNAIFHHMETLQKYTREYLFEKFRNDFIQLQQQQRPPSRHSSHQHPHHSPHAISHLTHPHPGGHMGGPIPSHPSRPVLAIDTQPPPSHHPPPQGLHLPPMGARGVPPMPTSSRDILSGVSDGRTPGSSNSARGLGPGGVAASGDSPVASASGSGRTGSGRPGQLSTNKQRSKKITVACNFCRSRKLKCDGGRPACGQCLKRSNPCDYAPQNKRRNTIRQPRRDIPGSTSTSSRPPGVGGGEEDDDSATGGDYNRGESGNEDGRSEVSMSPEVHTIALSSSSAAPGTSVSAPISRRSSNVDKRDRDTLYVSHHSLPPILSGGRGERDDLGVPGPSSSRQPPLPHPPPPPHSQPPPPHPSQAHPPPPPPPLSHPSHPSQQHPGYPSDRDSHPRHLRDREPPPPLSTHQNPHQPPAPPPSSSSLGPSSSGSLGSGGSIGPPPGGPGVRSYFPDNDLPHIATLSLPDRSSPSTPGPMSAPSLPPIRPASEQQAALRKRAATVPGKTGGGRGSGSGPKVVACNSCRARKTKCDGAHPACASCARRQVPCLYVNDTNGNNSNNNASAGGGASRDSNNSTPSSTLKKRRASASVHQQHSHPPPSHRGAPPSSSSAHTPTRGGYIKDDDGSSRSLSPPSSRILATPSTAGASSGVPNDLLDRHMPMVVGHHRSYSSFRGSDPGRGDRRRGGSDDGIIDDRDDRFSDSRDAVKLGALREREREDLKRPLPLEHLDRDVDMRSPHDTDLPPIDEGPHSHGSHAHSSHSTHHGYSLHYHSQHPSRHDVEMRAAKKMRIESDSTAATAAKGSTGHGRSPSDGRAAAPVGGIP</sequence>
<gene>
    <name evidence="5" type="ORF">D9756_004901</name>
</gene>
<feature type="domain" description="Septin-type G" evidence="4">
    <location>
        <begin position="9"/>
        <end position="402"/>
    </location>
</feature>
<feature type="compositionally biased region" description="Low complexity" evidence="2">
    <location>
        <begin position="648"/>
        <end position="662"/>
    </location>
</feature>
<dbReference type="PROSITE" id="PS00463">
    <property type="entry name" value="ZN2_CY6_FUNGAL_1"/>
    <property type="match status" value="2"/>
</dbReference>
<protein>
    <recommendedName>
        <fullName evidence="7">Septin-type G domain-containing protein</fullName>
    </recommendedName>
</protein>
<keyword evidence="1" id="KW-0342">GTP-binding</keyword>
<feature type="compositionally biased region" description="Gly residues" evidence="2">
    <location>
        <begin position="873"/>
        <end position="882"/>
    </location>
</feature>
<dbReference type="GO" id="GO:0000981">
    <property type="term" value="F:DNA-binding transcription factor activity, RNA polymerase II-specific"/>
    <property type="evidence" value="ECO:0007669"/>
    <property type="project" value="InterPro"/>
</dbReference>
<dbReference type="InterPro" id="IPR036864">
    <property type="entry name" value="Zn2-C6_fun-type_DNA-bd_sf"/>
</dbReference>
<evidence type="ECO:0000259" key="3">
    <source>
        <dbReference type="PROSITE" id="PS50048"/>
    </source>
</evidence>
<dbReference type="PROSITE" id="PS51719">
    <property type="entry name" value="G_SEPTIN"/>
    <property type="match status" value="1"/>
</dbReference>
<dbReference type="GO" id="GO:0005525">
    <property type="term" value="F:GTP binding"/>
    <property type="evidence" value="ECO:0007669"/>
    <property type="project" value="UniProtKB-KW"/>
</dbReference>
<feature type="compositionally biased region" description="Basic and acidic residues" evidence="2">
    <location>
        <begin position="1145"/>
        <end position="1161"/>
    </location>
</feature>
<feature type="compositionally biased region" description="Low complexity" evidence="2">
    <location>
        <begin position="743"/>
        <end position="752"/>
    </location>
</feature>
<feature type="compositionally biased region" description="Basic residues" evidence="2">
    <location>
        <begin position="409"/>
        <end position="422"/>
    </location>
</feature>
<dbReference type="Gene3D" id="4.10.240.10">
    <property type="entry name" value="Zn(2)-C6 fungal-type DNA-binding domain"/>
    <property type="match status" value="2"/>
</dbReference>
<comment type="similarity">
    <text evidence="1">Belongs to the TRAFAC class TrmE-Era-EngA-EngB-Septin-like GTPase superfamily. Septin GTPase family.</text>
</comment>
<feature type="domain" description="Zn(2)-C6 fungal-type" evidence="3">
    <location>
        <begin position="888"/>
        <end position="918"/>
    </location>
</feature>
<feature type="compositionally biased region" description="Pro residues" evidence="2">
    <location>
        <begin position="455"/>
        <end position="465"/>
    </location>
</feature>
<feature type="compositionally biased region" description="Basic residues" evidence="2">
    <location>
        <begin position="1121"/>
        <end position="1132"/>
    </location>
</feature>
<organism evidence="5 6">
    <name type="scientific">Leucocoprinus leucothites</name>
    <dbReference type="NCBI Taxonomy" id="201217"/>
    <lineage>
        <taxon>Eukaryota</taxon>
        <taxon>Fungi</taxon>
        <taxon>Dikarya</taxon>
        <taxon>Basidiomycota</taxon>
        <taxon>Agaricomycotina</taxon>
        <taxon>Agaricomycetes</taxon>
        <taxon>Agaricomycetidae</taxon>
        <taxon>Agaricales</taxon>
        <taxon>Agaricineae</taxon>
        <taxon>Agaricaceae</taxon>
        <taxon>Leucocoprinus</taxon>
    </lineage>
</organism>
<feature type="compositionally biased region" description="Low complexity" evidence="2">
    <location>
        <begin position="790"/>
        <end position="800"/>
    </location>
</feature>
<evidence type="ECO:0000256" key="1">
    <source>
        <dbReference type="RuleBase" id="RU004560"/>
    </source>
</evidence>
<feature type="region of interest" description="Disordered" evidence="2">
    <location>
        <begin position="247"/>
        <end position="299"/>
    </location>
</feature>
<feature type="compositionally biased region" description="Pro residues" evidence="2">
    <location>
        <begin position="711"/>
        <end position="742"/>
    </location>
</feature>
<dbReference type="PROSITE" id="PS50048">
    <property type="entry name" value="ZN2_CY6_FUNGAL_2"/>
    <property type="match status" value="2"/>
</dbReference>
<feature type="compositionally biased region" description="Low complexity" evidence="2">
    <location>
        <begin position="597"/>
        <end position="607"/>
    </location>
</feature>
<proteinExistence type="inferred from homology"/>
<feature type="domain" description="Zn(2)-C6 fungal-type" evidence="3">
    <location>
        <begin position="549"/>
        <end position="579"/>
    </location>
</feature>
<dbReference type="AlphaFoldDB" id="A0A8H5G9F1"/>
<feature type="compositionally biased region" description="Basic and acidic residues" evidence="2">
    <location>
        <begin position="1045"/>
        <end position="1110"/>
    </location>
</feature>
<keyword evidence="6" id="KW-1185">Reference proteome</keyword>
<dbReference type="GO" id="GO:0008270">
    <property type="term" value="F:zinc ion binding"/>
    <property type="evidence" value="ECO:0007669"/>
    <property type="project" value="InterPro"/>
</dbReference>
<dbReference type="Gene3D" id="3.40.50.300">
    <property type="entry name" value="P-loop containing nucleotide triphosphate hydrolases"/>
    <property type="match status" value="1"/>
</dbReference>
<feature type="compositionally biased region" description="Basic and acidic residues" evidence="2">
    <location>
        <begin position="756"/>
        <end position="770"/>
    </location>
</feature>
<reference evidence="5 6" key="1">
    <citation type="journal article" date="2020" name="ISME J.">
        <title>Uncovering the hidden diversity of litter-decomposition mechanisms in mushroom-forming fungi.</title>
        <authorList>
            <person name="Floudas D."/>
            <person name="Bentzer J."/>
            <person name="Ahren D."/>
            <person name="Johansson T."/>
            <person name="Persson P."/>
            <person name="Tunlid A."/>
        </authorList>
    </citation>
    <scope>NUCLEOTIDE SEQUENCE [LARGE SCALE GENOMIC DNA]</scope>
    <source>
        <strain evidence="5 6">CBS 146.42</strain>
    </source>
</reference>
<name>A0A8H5G9F1_9AGAR</name>
<dbReference type="PANTHER" id="PTHR47785">
    <property type="entry name" value="ZN(II)2CYS6 TRANSCRIPTION FACTOR (EUROFUNG)-RELATED-RELATED"/>
    <property type="match status" value="1"/>
</dbReference>
<dbReference type="OrthoDB" id="10261408at2759"/>
<feature type="compositionally biased region" description="Polar residues" evidence="2">
    <location>
        <begin position="1009"/>
        <end position="1019"/>
    </location>
</feature>
<evidence type="ECO:0000313" key="6">
    <source>
        <dbReference type="Proteomes" id="UP000559027"/>
    </source>
</evidence>
<dbReference type="InterPro" id="IPR027417">
    <property type="entry name" value="P-loop_NTPase"/>
</dbReference>
<feature type="compositionally biased region" description="Basic and acidic residues" evidence="2">
    <location>
        <begin position="669"/>
        <end position="678"/>
    </location>
</feature>
<accession>A0A8H5G9F1</accession>
<dbReference type="InterPro" id="IPR030379">
    <property type="entry name" value="G_SEPTIN_dom"/>
</dbReference>
<feature type="compositionally biased region" description="Low complexity" evidence="2">
    <location>
        <begin position="1162"/>
        <end position="1176"/>
    </location>
</feature>
<dbReference type="EMBL" id="JAACJO010000003">
    <property type="protein sequence ID" value="KAF5360807.1"/>
    <property type="molecule type" value="Genomic_DNA"/>
</dbReference>
<feature type="region of interest" description="Disordered" evidence="2">
    <location>
        <begin position="571"/>
        <end position="887"/>
    </location>
</feature>
<dbReference type="Pfam" id="PF00172">
    <property type="entry name" value="Zn_clus"/>
    <property type="match status" value="2"/>
</dbReference>
<dbReference type="Proteomes" id="UP000559027">
    <property type="component" value="Unassembled WGS sequence"/>
</dbReference>
<feature type="region of interest" description="Disordered" evidence="2">
    <location>
        <begin position="403"/>
        <end position="544"/>
    </location>
</feature>